<name>A0ABU0PJ64_9MICC</name>
<gene>
    <name evidence="1" type="ORF">QFZ36_001566</name>
</gene>
<reference evidence="1 2" key="1">
    <citation type="submission" date="2023-07" db="EMBL/GenBank/DDBJ databases">
        <title>Comparative genomics of wheat-associated soil bacteria to identify genetic determinants of phenazine resistance.</title>
        <authorList>
            <person name="Mouncey N."/>
        </authorList>
    </citation>
    <scope>NUCLEOTIDE SEQUENCE [LARGE SCALE GENOMIC DNA]</scope>
    <source>
        <strain evidence="1 2">W1I3</strain>
    </source>
</reference>
<keyword evidence="2" id="KW-1185">Reference proteome</keyword>
<proteinExistence type="predicted"/>
<evidence type="ECO:0000313" key="2">
    <source>
        <dbReference type="Proteomes" id="UP001236806"/>
    </source>
</evidence>
<organism evidence="1 2">
    <name type="scientific">Pseudarthrobacter siccitolerans</name>
    <dbReference type="NCBI Taxonomy" id="861266"/>
    <lineage>
        <taxon>Bacteria</taxon>
        <taxon>Bacillati</taxon>
        <taxon>Actinomycetota</taxon>
        <taxon>Actinomycetes</taxon>
        <taxon>Micrococcales</taxon>
        <taxon>Micrococcaceae</taxon>
        <taxon>Pseudarthrobacter</taxon>
    </lineage>
</organism>
<evidence type="ECO:0000313" key="1">
    <source>
        <dbReference type="EMBL" id="MDQ0674005.1"/>
    </source>
</evidence>
<dbReference type="RefSeq" id="WP_306635296.1">
    <property type="nucleotide sequence ID" value="NZ_JAUSXB010000001.1"/>
</dbReference>
<sequence length="48" mass="5318">MAASEIIGSYHDLWRPFAINGSTQTFAPVITNEQQPILDAIRSSKLTQ</sequence>
<dbReference type="EMBL" id="JAUSXB010000001">
    <property type="protein sequence ID" value="MDQ0674005.1"/>
    <property type="molecule type" value="Genomic_DNA"/>
</dbReference>
<dbReference type="Proteomes" id="UP001236806">
    <property type="component" value="Unassembled WGS sequence"/>
</dbReference>
<protein>
    <submittedName>
        <fullName evidence="1">Uncharacterized protein</fullName>
    </submittedName>
</protein>
<comment type="caution">
    <text evidence="1">The sequence shown here is derived from an EMBL/GenBank/DDBJ whole genome shotgun (WGS) entry which is preliminary data.</text>
</comment>
<accession>A0ABU0PJ64</accession>